<evidence type="ECO:0000256" key="1">
    <source>
        <dbReference type="ARBA" id="ARBA00001970"/>
    </source>
</evidence>
<dbReference type="GO" id="GO:0005886">
    <property type="term" value="C:plasma membrane"/>
    <property type="evidence" value="ECO:0007669"/>
    <property type="project" value="UniProtKB-SubCell"/>
</dbReference>
<dbReference type="SUPFAM" id="SSF81342">
    <property type="entry name" value="Transmembrane di-heme cytochromes"/>
    <property type="match status" value="1"/>
</dbReference>
<keyword evidence="9 13" id="KW-1133">Transmembrane helix</keyword>
<feature type="domain" description="Cytochrome b561 bacterial/Ni-hydrogenase" evidence="14">
    <location>
        <begin position="16"/>
        <end position="183"/>
    </location>
</feature>
<reference evidence="15 16" key="1">
    <citation type="submission" date="2016-10" db="EMBL/GenBank/DDBJ databases">
        <authorList>
            <person name="de Groot N.N."/>
        </authorList>
    </citation>
    <scope>NUCLEOTIDE SEQUENCE [LARGE SCALE GENOMIC DNA]</scope>
    <source>
        <strain evidence="15 16">ATCC 43154</strain>
    </source>
</reference>
<evidence type="ECO:0000256" key="12">
    <source>
        <dbReference type="ARBA" id="ARBA00037975"/>
    </source>
</evidence>
<dbReference type="Gene3D" id="1.20.950.20">
    <property type="entry name" value="Transmembrane di-heme cytochromes, Chain C"/>
    <property type="match status" value="1"/>
</dbReference>
<feature type="transmembrane region" description="Helical" evidence="13">
    <location>
        <begin position="102"/>
        <end position="120"/>
    </location>
</feature>
<evidence type="ECO:0000256" key="10">
    <source>
        <dbReference type="ARBA" id="ARBA00023004"/>
    </source>
</evidence>
<dbReference type="PANTHER" id="PTHR30529">
    <property type="entry name" value="CYTOCHROME B561"/>
    <property type="match status" value="1"/>
</dbReference>
<dbReference type="InterPro" id="IPR011577">
    <property type="entry name" value="Cyt_b561_bac/Ni-Hgenase"/>
</dbReference>
<accession>A0A1I4S6Z3</accession>
<feature type="transmembrane region" description="Helical" evidence="13">
    <location>
        <begin position="152"/>
        <end position="173"/>
    </location>
</feature>
<evidence type="ECO:0000256" key="8">
    <source>
        <dbReference type="ARBA" id="ARBA00022982"/>
    </source>
</evidence>
<evidence type="ECO:0000313" key="16">
    <source>
        <dbReference type="Proteomes" id="UP000199470"/>
    </source>
</evidence>
<comment type="cofactor">
    <cofactor evidence="1">
        <name>heme b</name>
        <dbReference type="ChEBI" id="CHEBI:60344"/>
    </cofactor>
</comment>
<evidence type="ECO:0000313" key="15">
    <source>
        <dbReference type="EMBL" id="SFM60278.1"/>
    </source>
</evidence>
<dbReference type="AlphaFoldDB" id="A0A1I4S6Z3"/>
<keyword evidence="11 13" id="KW-0472">Membrane</keyword>
<proteinExistence type="inferred from homology"/>
<keyword evidence="6 13" id="KW-0812">Transmembrane</keyword>
<keyword evidence="3" id="KW-0813">Transport</keyword>
<keyword evidence="16" id="KW-1185">Reference proteome</keyword>
<dbReference type="Proteomes" id="UP000199470">
    <property type="component" value="Unassembled WGS sequence"/>
</dbReference>
<keyword evidence="10" id="KW-0408">Iron</keyword>
<evidence type="ECO:0000256" key="7">
    <source>
        <dbReference type="ARBA" id="ARBA00022723"/>
    </source>
</evidence>
<gene>
    <name evidence="15" type="ORF">SAMN02982985_04648</name>
</gene>
<dbReference type="GO" id="GO:0020037">
    <property type="term" value="F:heme binding"/>
    <property type="evidence" value="ECO:0007669"/>
    <property type="project" value="TreeGrafter"/>
</dbReference>
<dbReference type="GO" id="GO:0046872">
    <property type="term" value="F:metal ion binding"/>
    <property type="evidence" value="ECO:0007669"/>
    <property type="project" value="UniProtKB-KW"/>
</dbReference>
<comment type="similarity">
    <text evidence="12">Belongs to the cytochrome b561 family.</text>
</comment>
<dbReference type="OrthoDB" id="8723024at2"/>
<protein>
    <submittedName>
        <fullName evidence="15">Cytochrome b561</fullName>
    </submittedName>
</protein>
<evidence type="ECO:0000256" key="11">
    <source>
        <dbReference type="ARBA" id="ARBA00023136"/>
    </source>
</evidence>
<evidence type="ECO:0000256" key="2">
    <source>
        <dbReference type="ARBA" id="ARBA00004651"/>
    </source>
</evidence>
<feature type="transmembrane region" description="Helical" evidence="13">
    <location>
        <begin position="23"/>
        <end position="43"/>
    </location>
</feature>
<evidence type="ECO:0000256" key="5">
    <source>
        <dbReference type="ARBA" id="ARBA00022617"/>
    </source>
</evidence>
<sequence>MNQYKPSLHPTAPAWRYAAPARLLHWLLALLIVVLIGVGWYMMEIEDDPGSAVYFMLHKSFGLVLAALVAARLLWRFGHRPASLPGNVTPWQVRLSGLTHGLLYLCMVLMPLTGIVGAALSKRGLVFFGLTLPRWFVPDHDLAEQYFDAHGVIAWVLVALIVLHVVAALKHLLVDKDGVFQRMG</sequence>
<evidence type="ECO:0000256" key="6">
    <source>
        <dbReference type="ARBA" id="ARBA00022692"/>
    </source>
</evidence>
<dbReference type="PANTHER" id="PTHR30529:SF1">
    <property type="entry name" value="CYTOCHROME B561 HOMOLOG 2"/>
    <property type="match status" value="1"/>
</dbReference>
<evidence type="ECO:0000259" key="14">
    <source>
        <dbReference type="Pfam" id="PF01292"/>
    </source>
</evidence>
<evidence type="ECO:0000256" key="13">
    <source>
        <dbReference type="SAM" id="Phobius"/>
    </source>
</evidence>
<dbReference type="GO" id="GO:0009055">
    <property type="term" value="F:electron transfer activity"/>
    <property type="evidence" value="ECO:0007669"/>
    <property type="project" value="InterPro"/>
</dbReference>
<dbReference type="InterPro" id="IPR016174">
    <property type="entry name" value="Di-haem_cyt_TM"/>
</dbReference>
<dbReference type="GO" id="GO:0022904">
    <property type="term" value="P:respiratory electron transport chain"/>
    <property type="evidence" value="ECO:0007669"/>
    <property type="project" value="InterPro"/>
</dbReference>
<name>A0A1I4S6Z3_9BURK</name>
<keyword evidence="4" id="KW-1003">Cell membrane</keyword>
<comment type="subcellular location">
    <subcellularLocation>
        <location evidence="2">Cell membrane</location>
        <topology evidence="2">Multi-pass membrane protein</topology>
    </subcellularLocation>
</comment>
<feature type="transmembrane region" description="Helical" evidence="13">
    <location>
        <begin position="55"/>
        <end position="75"/>
    </location>
</feature>
<evidence type="ECO:0000256" key="3">
    <source>
        <dbReference type="ARBA" id="ARBA00022448"/>
    </source>
</evidence>
<dbReference type="STRING" id="758825.SAMN02982985_04648"/>
<keyword evidence="7" id="KW-0479">Metal-binding</keyword>
<dbReference type="Pfam" id="PF01292">
    <property type="entry name" value="Ni_hydr_CYTB"/>
    <property type="match status" value="1"/>
</dbReference>
<dbReference type="RefSeq" id="WP_093390091.1">
    <property type="nucleotide sequence ID" value="NZ_FOTW01000025.1"/>
</dbReference>
<evidence type="ECO:0000256" key="4">
    <source>
        <dbReference type="ARBA" id="ARBA00022475"/>
    </source>
</evidence>
<keyword evidence="5" id="KW-0349">Heme</keyword>
<organism evidence="15 16">
    <name type="scientific">Rugamonas rubra</name>
    <dbReference type="NCBI Taxonomy" id="758825"/>
    <lineage>
        <taxon>Bacteria</taxon>
        <taxon>Pseudomonadati</taxon>
        <taxon>Pseudomonadota</taxon>
        <taxon>Betaproteobacteria</taxon>
        <taxon>Burkholderiales</taxon>
        <taxon>Oxalobacteraceae</taxon>
        <taxon>Telluria group</taxon>
        <taxon>Rugamonas</taxon>
    </lineage>
</organism>
<dbReference type="EMBL" id="FOTW01000025">
    <property type="protein sequence ID" value="SFM60278.1"/>
    <property type="molecule type" value="Genomic_DNA"/>
</dbReference>
<keyword evidence="8" id="KW-0249">Electron transport</keyword>
<dbReference type="InterPro" id="IPR052168">
    <property type="entry name" value="Cytochrome_b561_oxidase"/>
</dbReference>
<evidence type="ECO:0000256" key="9">
    <source>
        <dbReference type="ARBA" id="ARBA00022989"/>
    </source>
</evidence>